<comment type="caution">
    <text evidence="4">The sequence shown here is derived from an EMBL/GenBank/DDBJ whole genome shotgun (WGS) entry which is preliminary data.</text>
</comment>
<dbReference type="PROSITE" id="PS01328">
    <property type="entry name" value="4HBCOA_THIOESTERASE"/>
    <property type="match status" value="1"/>
</dbReference>
<dbReference type="CDD" id="cd00586">
    <property type="entry name" value="4HBT"/>
    <property type="match status" value="1"/>
</dbReference>
<keyword evidence="5" id="KW-1185">Reference proteome</keyword>
<reference evidence="4 5" key="1">
    <citation type="submission" date="2019-04" db="EMBL/GenBank/DDBJ databases">
        <title>Geobacter oryzae sp. nov., ferric-reducing bacteria isolated from paddy soil.</title>
        <authorList>
            <person name="Xu Z."/>
            <person name="Masuda Y."/>
            <person name="Itoh H."/>
            <person name="Senoo K."/>
        </authorList>
    </citation>
    <scope>NUCLEOTIDE SEQUENCE [LARGE SCALE GENOMIC DNA]</scope>
    <source>
        <strain evidence="4 5">Red111</strain>
    </source>
</reference>
<dbReference type="NCBIfam" id="TIGR00051">
    <property type="entry name" value="YbgC/FadM family acyl-CoA thioesterase"/>
    <property type="match status" value="1"/>
</dbReference>
<comment type="similarity">
    <text evidence="1">Belongs to the 4-hydroxybenzoyl-CoA thioesterase family.</text>
</comment>
<dbReference type="NCBIfam" id="TIGR02799">
    <property type="entry name" value="thio_ybgC"/>
    <property type="match status" value="1"/>
</dbReference>
<name>A0A4S1CNY9_9BACT</name>
<keyword evidence="2" id="KW-0378">Hydrolase</keyword>
<evidence type="ECO:0000256" key="2">
    <source>
        <dbReference type="ARBA" id="ARBA00022801"/>
    </source>
</evidence>
<dbReference type="InterPro" id="IPR014166">
    <property type="entry name" value="Tol-Pal_acyl-CoA_thioesterase"/>
</dbReference>
<dbReference type="InterPro" id="IPR029069">
    <property type="entry name" value="HotDog_dom_sf"/>
</dbReference>
<dbReference type="AlphaFoldDB" id="A0A4S1CNY9"/>
<feature type="domain" description="Thioesterase" evidence="3">
    <location>
        <begin position="13"/>
        <end position="96"/>
    </location>
</feature>
<evidence type="ECO:0000313" key="5">
    <source>
        <dbReference type="Proteomes" id="UP000306416"/>
    </source>
</evidence>
<protein>
    <submittedName>
        <fullName evidence="4">Tol-pal system-associated acyl-CoA thioesterase</fullName>
    </submittedName>
</protein>
<proteinExistence type="inferred from homology"/>
<dbReference type="SUPFAM" id="SSF54637">
    <property type="entry name" value="Thioesterase/thiol ester dehydrase-isomerase"/>
    <property type="match status" value="1"/>
</dbReference>
<gene>
    <name evidence="4" type="primary">ybgC</name>
    <name evidence="4" type="ORF">E4633_06105</name>
</gene>
<dbReference type="Proteomes" id="UP000306416">
    <property type="component" value="Unassembled WGS sequence"/>
</dbReference>
<dbReference type="Gene3D" id="3.10.129.10">
    <property type="entry name" value="Hotdog Thioesterase"/>
    <property type="match status" value="1"/>
</dbReference>
<dbReference type="RefSeq" id="WP_135869337.1">
    <property type="nucleotide sequence ID" value="NZ_SRSC01000001.1"/>
</dbReference>
<dbReference type="GO" id="GO:0047617">
    <property type="term" value="F:fatty acyl-CoA hydrolase activity"/>
    <property type="evidence" value="ECO:0007669"/>
    <property type="project" value="TreeGrafter"/>
</dbReference>
<dbReference type="PIRSF" id="PIRSF003230">
    <property type="entry name" value="YbgC"/>
    <property type="match status" value="1"/>
</dbReference>
<dbReference type="FunFam" id="3.10.129.10:FF:000004">
    <property type="entry name" value="Tol-pal system-associated acyl-CoA thioesterase"/>
    <property type="match status" value="1"/>
</dbReference>
<dbReference type="InterPro" id="IPR006684">
    <property type="entry name" value="YbgC/YbaW"/>
</dbReference>
<dbReference type="PANTHER" id="PTHR31793">
    <property type="entry name" value="4-HYDROXYBENZOYL-COA THIOESTERASE FAMILY MEMBER"/>
    <property type="match status" value="1"/>
</dbReference>
<dbReference type="PANTHER" id="PTHR31793:SF37">
    <property type="entry name" value="ACYL-COA THIOESTER HYDROLASE YBGC"/>
    <property type="match status" value="1"/>
</dbReference>
<dbReference type="InterPro" id="IPR006683">
    <property type="entry name" value="Thioestr_dom"/>
</dbReference>
<sequence>MEVRIYYEDTDAGGVVYHSNYISYMERARTEFLRTHGLSVREMHDKGIIFPVVHIDANFRAPARLDDLLVVRTQIAVLKNSSFTVAQQVVRKDDEKLLVEAKVTLACVSPEMKAKRLPNEIRELFTRLLEETPQEG</sequence>
<accession>A0A4S1CNY9</accession>
<dbReference type="Pfam" id="PF03061">
    <property type="entry name" value="4HBT"/>
    <property type="match status" value="1"/>
</dbReference>
<evidence type="ECO:0000313" key="4">
    <source>
        <dbReference type="EMBL" id="TGU75026.1"/>
    </source>
</evidence>
<organism evidence="4 5">
    <name type="scientific">Geomonas terrae</name>
    <dbReference type="NCBI Taxonomy" id="2562681"/>
    <lineage>
        <taxon>Bacteria</taxon>
        <taxon>Pseudomonadati</taxon>
        <taxon>Thermodesulfobacteriota</taxon>
        <taxon>Desulfuromonadia</taxon>
        <taxon>Geobacterales</taxon>
        <taxon>Geobacteraceae</taxon>
        <taxon>Geomonas</taxon>
    </lineage>
</organism>
<dbReference type="InterPro" id="IPR050563">
    <property type="entry name" value="4-hydroxybenzoyl-CoA_TE"/>
</dbReference>
<evidence type="ECO:0000259" key="3">
    <source>
        <dbReference type="Pfam" id="PF03061"/>
    </source>
</evidence>
<dbReference type="EMBL" id="SRSC01000001">
    <property type="protein sequence ID" value="TGU75026.1"/>
    <property type="molecule type" value="Genomic_DNA"/>
</dbReference>
<evidence type="ECO:0000256" key="1">
    <source>
        <dbReference type="ARBA" id="ARBA00005953"/>
    </source>
</evidence>
<dbReference type="InterPro" id="IPR008272">
    <property type="entry name" value="HB-CoA_thioesterase_AS"/>
</dbReference>